<proteinExistence type="inferred from homology"/>
<dbReference type="AlphaFoldDB" id="A0A6S4QEH0"/>
<dbReference type="NCBIfam" id="NF005908">
    <property type="entry name" value="PRK07889.1"/>
    <property type="match status" value="1"/>
</dbReference>
<dbReference type="Gene3D" id="3.40.50.720">
    <property type="entry name" value="NAD(P)-binding Rossmann-like Domain"/>
    <property type="match status" value="1"/>
</dbReference>
<comment type="catalytic activity">
    <reaction evidence="8">
        <text>a 2,3-saturated acyl-[ACP] + NAD(+) = a (2E)-enoyl-[ACP] + NADH + H(+)</text>
        <dbReference type="Rhea" id="RHEA:10240"/>
        <dbReference type="Rhea" id="RHEA-COMP:9925"/>
        <dbReference type="Rhea" id="RHEA-COMP:9926"/>
        <dbReference type="ChEBI" id="CHEBI:15378"/>
        <dbReference type="ChEBI" id="CHEBI:57540"/>
        <dbReference type="ChEBI" id="CHEBI:57945"/>
        <dbReference type="ChEBI" id="CHEBI:78784"/>
        <dbReference type="ChEBI" id="CHEBI:78785"/>
        <dbReference type="EC" id="1.3.1.9"/>
    </reaction>
</comment>
<dbReference type="EMBL" id="LC481990">
    <property type="protein sequence ID" value="BBK08006.1"/>
    <property type="molecule type" value="Genomic_DNA"/>
</dbReference>
<dbReference type="EC" id="1.3.1.9" evidence="8"/>
<dbReference type="InterPro" id="IPR014358">
    <property type="entry name" value="Enoyl-ACP_Rdtase_NADH"/>
</dbReference>
<feature type="active site" description="Proton acceptor" evidence="9">
    <location>
        <position position="144"/>
    </location>
</feature>
<evidence type="ECO:0000256" key="8">
    <source>
        <dbReference type="PIRNR" id="PIRNR000094"/>
    </source>
</evidence>
<dbReference type="SUPFAM" id="SSF51735">
    <property type="entry name" value="NAD(P)-binding Rossmann-fold domains"/>
    <property type="match status" value="1"/>
</dbReference>
<dbReference type="GO" id="GO:0006633">
    <property type="term" value="P:fatty acid biosynthetic process"/>
    <property type="evidence" value="ECO:0007669"/>
    <property type="project" value="UniProtKB-KW"/>
</dbReference>
<protein>
    <recommendedName>
        <fullName evidence="8">Enoyl-[acyl-carrier-protein] reductase [NADH]</fullName>
        <ecNumber evidence="8">1.3.1.9</ecNumber>
    </recommendedName>
</protein>
<feature type="binding site" evidence="11">
    <location>
        <begin position="19"/>
        <end position="20"/>
    </location>
    <ligand>
        <name>NAD(+)</name>
        <dbReference type="ChEBI" id="CHEBI:57540"/>
    </ligand>
</feature>
<sequence length="252" mass="26599">MGILTGKRLLITGVLTDASIAFHVARVAQEEGATVVLTGYGRMSLVHRIARRLPQPPSVVELDVTDQAQTDSLADRVGEHLDGIDGVLHAIAFAPQSALGGNFLHTPWPDVATALQVSTYSLKALAMGCLPLMGPGGAIVGLDYDASRAWSGYDWMGVAKAGLESCSRYLARDLGPYGIRVNLVAAGPLRSVAARSVPGFETEEWDRTAPLGWRGDDFEPTARACVALLSDWFPATTGEIVHVDGGVHAIGG</sequence>
<dbReference type="GO" id="GO:0004318">
    <property type="term" value="F:enoyl-[acyl-carrier-protein] reductase (NADH) activity"/>
    <property type="evidence" value="ECO:0007669"/>
    <property type="project" value="UniProtKB-EC"/>
</dbReference>
<evidence type="ECO:0000256" key="10">
    <source>
        <dbReference type="PIRSR" id="PIRSR000094-2"/>
    </source>
</evidence>
<comment type="similarity">
    <text evidence="2 8">Belongs to the short-chain dehydrogenases/reductases (SDR) family. FabI subfamily.</text>
</comment>
<evidence type="ECO:0000256" key="2">
    <source>
        <dbReference type="ARBA" id="ARBA00009233"/>
    </source>
</evidence>
<evidence type="ECO:0000313" key="12">
    <source>
        <dbReference type="EMBL" id="BBK08006.1"/>
    </source>
</evidence>
<accession>A0A6S4QEH0</accession>
<gene>
    <name evidence="12" type="primary">gdvFI</name>
</gene>
<dbReference type="PIRSF" id="PIRSF000094">
    <property type="entry name" value="Enoyl-ACP_rdct"/>
    <property type="match status" value="1"/>
</dbReference>
<dbReference type="Pfam" id="PF13561">
    <property type="entry name" value="adh_short_C2"/>
    <property type="match status" value="1"/>
</dbReference>
<feature type="binding site" evidence="11">
    <location>
        <position position="160"/>
    </location>
    <ligand>
        <name>NAD(+)</name>
        <dbReference type="ChEBI" id="CHEBI:57540"/>
    </ligand>
</feature>
<evidence type="ECO:0000256" key="11">
    <source>
        <dbReference type="PIRSR" id="PIRSR000094-3"/>
    </source>
</evidence>
<evidence type="ECO:0000256" key="6">
    <source>
        <dbReference type="ARBA" id="ARBA00023098"/>
    </source>
</evidence>
<keyword evidence="3 8" id="KW-0444">Lipid biosynthesis</keyword>
<feature type="binding site" evidence="11">
    <location>
        <begin position="63"/>
        <end position="64"/>
    </location>
    <ligand>
        <name>NAD(+)</name>
        <dbReference type="ChEBI" id="CHEBI:57540"/>
    </ligand>
</feature>
<keyword evidence="5 8" id="KW-0560">Oxidoreductase</keyword>
<keyword evidence="8 11" id="KW-0520">NAD</keyword>
<feature type="binding site" evidence="10">
    <location>
        <position position="94"/>
    </location>
    <ligand>
        <name>substrate</name>
    </ligand>
</feature>
<evidence type="ECO:0000256" key="5">
    <source>
        <dbReference type="ARBA" id="ARBA00023002"/>
    </source>
</evidence>
<feature type="binding site" evidence="11">
    <location>
        <position position="91"/>
    </location>
    <ligand>
        <name>NAD(+)</name>
        <dbReference type="ChEBI" id="CHEBI:57540"/>
    </ligand>
</feature>
<evidence type="ECO:0000256" key="9">
    <source>
        <dbReference type="PIRSR" id="PIRSR000094-1"/>
    </source>
</evidence>
<dbReference type="PANTHER" id="PTHR43159:SF2">
    <property type="entry name" value="ENOYL-[ACYL-CARRIER-PROTEIN] REDUCTASE [NADH], CHLOROPLASTIC"/>
    <property type="match status" value="1"/>
</dbReference>
<feature type="active site" description="Proton acceptor" evidence="9">
    <location>
        <position position="153"/>
    </location>
</feature>
<dbReference type="InterPro" id="IPR002347">
    <property type="entry name" value="SDR_fam"/>
</dbReference>
<comment type="pathway">
    <text evidence="1">Lipid metabolism.</text>
</comment>
<dbReference type="UniPathway" id="UPA00915"/>
<evidence type="ECO:0000256" key="1">
    <source>
        <dbReference type="ARBA" id="ARBA00005189"/>
    </source>
</evidence>
<name>A0A6S4QEH0_9ACTN</name>
<keyword evidence="4" id="KW-0276">Fatty acid metabolism</keyword>
<organism evidence="12">
    <name type="scientific">Streptomyces sp. TP-A0584</name>
    <dbReference type="NCBI Taxonomy" id="314563"/>
    <lineage>
        <taxon>Bacteria</taxon>
        <taxon>Bacillati</taxon>
        <taxon>Actinomycetota</taxon>
        <taxon>Actinomycetes</taxon>
        <taxon>Kitasatosporales</taxon>
        <taxon>Streptomycetaceae</taxon>
        <taxon>Streptomyces</taxon>
    </lineage>
</organism>
<evidence type="ECO:0000256" key="3">
    <source>
        <dbReference type="ARBA" id="ARBA00022516"/>
    </source>
</evidence>
<dbReference type="PANTHER" id="PTHR43159">
    <property type="entry name" value="ENOYL-[ACYL-CARRIER-PROTEIN] REDUCTASE"/>
    <property type="match status" value="1"/>
</dbReference>
<evidence type="ECO:0000256" key="7">
    <source>
        <dbReference type="ARBA" id="ARBA00023160"/>
    </source>
</evidence>
<evidence type="ECO:0000256" key="4">
    <source>
        <dbReference type="ARBA" id="ARBA00022832"/>
    </source>
</evidence>
<feature type="binding site" evidence="11">
    <location>
        <position position="13"/>
    </location>
    <ligand>
        <name>NAD(+)</name>
        <dbReference type="ChEBI" id="CHEBI:57540"/>
    </ligand>
</feature>
<reference evidence="12" key="1">
    <citation type="journal article" date="2020" name="Nat. Chem.">
        <title>Acyltransferase that catalyses the condensation of polyketide and peptide moieties of goadvionin hybrid lipopeptides.</title>
        <authorList>
            <person name="Kozakai R."/>
            <person name="Ono T."/>
            <person name="Hoshino S."/>
            <person name="Takahashi H."/>
            <person name="Katsuyama Y."/>
            <person name="Sugai Y."/>
            <person name="Ozaki T."/>
            <person name="Teramoto K."/>
            <person name="Teramoto K."/>
            <person name="Tanaka K."/>
            <person name="Abe I."/>
            <person name="Asamizu S."/>
            <person name="Onaka H."/>
        </authorList>
    </citation>
    <scope>NUCLEOTIDE SEQUENCE</scope>
    <source>
        <strain evidence="12">TP-A0584</strain>
    </source>
</reference>
<keyword evidence="6" id="KW-0443">Lipid metabolism</keyword>
<dbReference type="InterPro" id="IPR036291">
    <property type="entry name" value="NAD(P)-bd_dom_sf"/>
</dbReference>
<keyword evidence="7 8" id="KW-0275">Fatty acid biosynthesis</keyword>